<gene>
    <name evidence="1" type="ORF">AAA799P11_00540</name>
</gene>
<dbReference type="Proteomes" id="UP000029387">
    <property type="component" value="Unassembled WGS sequence"/>
</dbReference>
<comment type="caution">
    <text evidence="1">The sequence shown here is derived from an EMBL/GenBank/DDBJ whole genome shotgun (WGS) entry which is preliminary data.</text>
</comment>
<evidence type="ECO:0000313" key="1">
    <source>
        <dbReference type="EMBL" id="KFM19551.1"/>
    </source>
</evidence>
<sequence length="83" mass="9601">MKNYSQTYGNSKLQKLFDTCKLEGRWKRMDDSLPRCYVSLEDGAAISLSMLGVDYSESFIFKKNSKIVVKDSVAEFFEDDLLR</sequence>
<dbReference type="AlphaFoldDB" id="A0A087S1E7"/>
<proteinExistence type="predicted"/>
<protein>
    <submittedName>
        <fullName evidence="1">Uncharacterized protein</fullName>
    </submittedName>
</protein>
<dbReference type="EMBL" id="JOSZ01000006">
    <property type="protein sequence ID" value="KFM19551.1"/>
    <property type="molecule type" value="Genomic_DNA"/>
</dbReference>
<reference evidence="1 2" key="1">
    <citation type="submission" date="2014-06" db="EMBL/GenBank/DDBJ databases">
        <authorList>
            <person name="Ngugi D.K."/>
            <person name="Blom J."/>
            <person name="Alam I."/>
            <person name="Rashid M."/>
            <person name="Baalawi W."/>
            <person name="Zhang G."/>
            <person name="Hikmawan T."/>
            <person name="Guan Y."/>
            <person name="Antunes A."/>
            <person name="Siam R."/>
            <person name="El-Dorry H."/>
            <person name="Bajic V."/>
            <person name="Stingl U."/>
        </authorList>
    </citation>
    <scope>NUCLEOTIDE SEQUENCE [LARGE SCALE GENOMIC DNA]</scope>
    <source>
        <strain evidence="1">SCGC AAA799-P11</strain>
    </source>
</reference>
<keyword evidence="2" id="KW-1185">Reference proteome</keyword>
<accession>A0A087S1E7</accession>
<organism evidence="1 2">
    <name type="scientific">Marine Group I thaumarchaeote SCGC AAA799-P11</name>
    <dbReference type="NCBI Taxonomy" id="1502295"/>
    <lineage>
        <taxon>Archaea</taxon>
        <taxon>Nitrososphaerota</taxon>
        <taxon>Marine Group I</taxon>
    </lineage>
</organism>
<name>A0A087S1E7_9ARCH</name>
<evidence type="ECO:0000313" key="2">
    <source>
        <dbReference type="Proteomes" id="UP000029387"/>
    </source>
</evidence>